<evidence type="ECO:0000256" key="1">
    <source>
        <dbReference type="SAM" id="MobiDB-lite"/>
    </source>
</evidence>
<name>A0A397NIB5_9SPHN</name>
<feature type="compositionally biased region" description="Low complexity" evidence="1">
    <location>
        <begin position="9"/>
        <end position="24"/>
    </location>
</feature>
<organism evidence="2 3">
    <name type="scientific">Hephaestia caeni</name>
    <dbReference type="NCBI Taxonomy" id="645617"/>
    <lineage>
        <taxon>Bacteria</taxon>
        <taxon>Pseudomonadati</taxon>
        <taxon>Pseudomonadota</taxon>
        <taxon>Alphaproteobacteria</taxon>
        <taxon>Sphingomonadales</taxon>
        <taxon>Sphingomonadaceae</taxon>
        <taxon>Hephaestia</taxon>
    </lineage>
</organism>
<feature type="region of interest" description="Disordered" evidence="1">
    <location>
        <begin position="1"/>
        <end position="30"/>
    </location>
</feature>
<evidence type="ECO:0000313" key="2">
    <source>
        <dbReference type="EMBL" id="RIA37282.1"/>
    </source>
</evidence>
<dbReference type="Pfam" id="PF07642">
    <property type="entry name" value="BBP2"/>
    <property type="match status" value="1"/>
</dbReference>
<dbReference type="Proteomes" id="UP000266568">
    <property type="component" value="Unassembled WGS sequence"/>
</dbReference>
<dbReference type="AlphaFoldDB" id="A0A397NIB5"/>
<evidence type="ECO:0000313" key="3">
    <source>
        <dbReference type="Proteomes" id="UP000266568"/>
    </source>
</evidence>
<accession>A0A397NIB5</accession>
<sequence length="423" mass="44539">MKPLKPSLAPAATATAEAGRPTRPGSERRKTLCRSAVGAVAIMAGSMIGLGQAVAEPLSAPSFGGPLRPNPDPMSMDAGLFGRLHITGQLTGIGNAQTNGIPGVDPRTTDPLVDIGNAQIQVQTTGAPLTFFVQGGVYSLPSLGSAYTRATDVTDQLYGPVPVAYGKLELSPNFSVQAGLLPTLIGAESTFTFQNMNIARGLLWNQEPAISRGVQVNYSNGPVNASVSVNDGFYSGDYNWVSGLVSYAATPSSTITLVAAGNFAESGKTGAATPLAQNNSSIFNVIYTYVDGPLTLQPYLQYTTARSNRDIGIDRSAETFGGALLARYAINENFSIAGRAEYIASSGGDCGVAADCAPTNLLYGPKSRAWSLTVTPTYQRGIFYARTELSYTRIDRVTEGYGFGSNFDKRDQVRGMFEAGVLF</sequence>
<comment type="caution">
    <text evidence="2">The sequence shown here is derived from an EMBL/GenBank/DDBJ whole genome shotgun (WGS) entry which is preliminary data.</text>
</comment>
<keyword evidence="3" id="KW-1185">Reference proteome</keyword>
<proteinExistence type="predicted"/>
<protein>
    <submittedName>
        <fullName evidence="2">Putative OmpL-like beta-barrel porin-2</fullName>
    </submittedName>
</protein>
<gene>
    <name evidence="2" type="ORF">DFR49_3163</name>
</gene>
<dbReference type="SUPFAM" id="SSF56935">
    <property type="entry name" value="Porins"/>
    <property type="match status" value="1"/>
</dbReference>
<dbReference type="EMBL" id="QXDC01000004">
    <property type="protein sequence ID" value="RIA37282.1"/>
    <property type="molecule type" value="Genomic_DNA"/>
</dbReference>
<reference evidence="2 3" key="1">
    <citation type="submission" date="2018-08" db="EMBL/GenBank/DDBJ databases">
        <title>Genomic Encyclopedia of Type Strains, Phase IV (KMG-IV): sequencing the most valuable type-strain genomes for metagenomic binning, comparative biology and taxonomic classification.</title>
        <authorList>
            <person name="Goeker M."/>
        </authorList>
    </citation>
    <scope>NUCLEOTIDE SEQUENCE [LARGE SCALE GENOMIC DNA]</scope>
    <source>
        <strain evidence="2 3">DSM 25527</strain>
    </source>
</reference>
<dbReference type="InterPro" id="IPR011486">
    <property type="entry name" value="BBP2"/>
</dbReference>